<evidence type="ECO:0000259" key="7">
    <source>
        <dbReference type="Pfam" id="PF00441"/>
    </source>
</evidence>
<keyword evidence="3 6" id="KW-0285">Flavoprotein</keyword>
<dbReference type="Gene3D" id="2.40.110.10">
    <property type="entry name" value="Butyryl-CoA Dehydrogenase, subunit A, domain 2"/>
    <property type="match status" value="1"/>
</dbReference>
<evidence type="ECO:0000256" key="2">
    <source>
        <dbReference type="ARBA" id="ARBA00009347"/>
    </source>
</evidence>
<evidence type="ECO:0000256" key="3">
    <source>
        <dbReference type="ARBA" id="ARBA00022630"/>
    </source>
</evidence>
<comment type="cofactor">
    <cofactor evidence="1 6">
        <name>FAD</name>
        <dbReference type="ChEBI" id="CHEBI:57692"/>
    </cofactor>
</comment>
<evidence type="ECO:0000313" key="11">
    <source>
        <dbReference type="Proteomes" id="UP001317532"/>
    </source>
</evidence>
<dbReference type="InterPro" id="IPR006091">
    <property type="entry name" value="Acyl-CoA_Oxase/DH_mid-dom"/>
</dbReference>
<dbReference type="SUPFAM" id="SSF56645">
    <property type="entry name" value="Acyl-CoA dehydrogenase NM domain-like"/>
    <property type="match status" value="1"/>
</dbReference>
<protein>
    <submittedName>
        <fullName evidence="10">Acyl-CoA dehydrogenase</fullName>
    </submittedName>
</protein>
<dbReference type="AlphaFoldDB" id="A0AAN1XZP0"/>
<accession>A0AAN1XZP0</accession>
<dbReference type="InterPro" id="IPR036250">
    <property type="entry name" value="AcylCo_DH-like_C"/>
</dbReference>
<dbReference type="Pfam" id="PF00441">
    <property type="entry name" value="Acyl-CoA_dh_1"/>
    <property type="match status" value="1"/>
</dbReference>
<dbReference type="InterPro" id="IPR009075">
    <property type="entry name" value="AcylCo_DH/oxidase_C"/>
</dbReference>
<dbReference type="Gene3D" id="1.20.140.10">
    <property type="entry name" value="Butyryl-CoA Dehydrogenase, subunit A, domain 3"/>
    <property type="match status" value="1"/>
</dbReference>
<evidence type="ECO:0000256" key="4">
    <source>
        <dbReference type="ARBA" id="ARBA00022827"/>
    </source>
</evidence>
<feature type="domain" description="Acyl-CoA dehydrogenase/oxidase N-terminal" evidence="9">
    <location>
        <begin position="6"/>
        <end position="121"/>
    </location>
</feature>
<dbReference type="InterPro" id="IPR013786">
    <property type="entry name" value="AcylCoA_DH/ox_N"/>
</dbReference>
<feature type="domain" description="Acyl-CoA dehydrogenase/oxidase C-terminal" evidence="7">
    <location>
        <begin position="231"/>
        <end position="369"/>
    </location>
</feature>
<organism evidence="10 11">
    <name type="scientific">Vulcanimicrobium alpinum</name>
    <dbReference type="NCBI Taxonomy" id="3016050"/>
    <lineage>
        <taxon>Bacteria</taxon>
        <taxon>Bacillati</taxon>
        <taxon>Vulcanimicrobiota</taxon>
        <taxon>Vulcanimicrobiia</taxon>
        <taxon>Vulcanimicrobiales</taxon>
        <taxon>Vulcanimicrobiaceae</taxon>
        <taxon>Vulcanimicrobium</taxon>
    </lineage>
</organism>
<sequence length="371" mass="41975">MNLAFSPEELAFRDEVRAFIAQRLPDDIRRKVQAGDPLVKDDYARWHRILFERGWAAPNWPQRYGGTGWNAVQRHIFSEEIAHGWALRMLPFGLQMVAPVIIEFGNDEQRARYLPTILSGEEFWCQGYSEPGAGSDLAALATRAERRDDAYVINGTKTWITAAQWADWIFVLARTDPQAKKQEGISFILADMRTPGISVRPIETIDGGSEINEVHFENVEVPVANLVGREGEGWTYAKFLLEHERTGTAGIALCRQYLDALRELLVRERIDEPRLNERIARVEIELDALAFTELRTLAAESAGTRPGPESSILKIKGTEIQQAISELALDALGPYAERHLAPKYFNYRKTSIYAGSNEIQKNIIAKRILKL</sequence>
<dbReference type="KEGG" id="vab:WPS_31460"/>
<dbReference type="PANTHER" id="PTHR43292">
    <property type="entry name" value="ACYL-COA DEHYDROGENASE"/>
    <property type="match status" value="1"/>
</dbReference>
<evidence type="ECO:0000256" key="5">
    <source>
        <dbReference type="ARBA" id="ARBA00023002"/>
    </source>
</evidence>
<comment type="similarity">
    <text evidence="2 6">Belongs to the acyl-CoA dehydrogenase family.</text>
</comment>
<evidence type="ECO:0000256" key="6">
    <source>
        <dbReference type="RuleBase" id="RU362125"/>
    </source>
</evidence>
<dbReference type="InterPro" id="IPR009100">
    <property type="entry name" value="AcylCoA_DH/oxidase_NM_dom_sf"/>
</dbReference>
<evidence type="ECO:0000256" key="1">
    <source>
        <dbReference type="ARBA" id="ARBA00001974"/>
    </source>
</evidence>
<evidence type="ECO:0000259" key="8">
    <source>
        <dbReference type="Pfam" id="PF02770"/>
    </source>
</evidence>
<dbReference type="InterPro" id="IPR052161">
    <property type="entry name" value="Mycobact_Acyl-CoA_DH"/>
</dbReference>
<dbReference type="InterPro" id="IPR046373">
    <property type="entry name" value="Acyl-CoA_Oxase/DH_mid-dom_sf"/>
</dbReference>
<dbReference type="PANTHER" id="PTHR43292:SF3">
    <property type="entry name" value="ACYL-COA DEHYDROGENASE FADE29"/>
    <property type="match status" value="1"/>
</dbReference>
<dbReference type="FunFam" id="2.40.110.10:FF:000011">
    <property type="entry name" value="Acyl-CoA dehydrogenase FadE34"/>
    <property type="match status" value="1"/>
</dbReference>
<keyword evidence="4 6" id="KW-0274">FAD</keyword>
<dbReference type="GO" id="GO:0005886">
    <property type="term" value="C:plasma membrane"/>
    <property type="evidence" value="ECO:0007669"/>
    <property type="project" value="TreeGrafter"/>
</dbReference>
<dbReference type="Pfam" id="PF02771">
    <property type="entry name" value="Acyl-CoA_dh_N"/>
    <property type="match status" value="1"/>
</dbReference>
<keyword evidence="5 6" id="KW-0560">Oxidoreductase</keyword>
<evidence type="ECO:0000313" key="10">
    <source>
        <dbReference type="EMBL" id="BDE07870.1"/>
    </source>
</evidence>
<dbReference type="EMBL" id="AP025523">
    <property type="protein sequence ID" value="BDE07870.1"/>
    <property type="molecule type" value="Genomic_DNA"/>
</dbReference>
<dbReference type="RefSeq" id="WP_317995434.1">
    <property type="nucleotide sequence ID" value="NZ_AP025523.1"/>
</dbReference>
<dbReference type="SUPFAM" id="SSF47203">
    <property type="entry name" value="Acyl-CoA dehydrogenase C-terminal domain-like"/>
    <property type="match status" value="1"/>
</dbReference>
<reference evidence="10 11" key="1">
    <citation type="journal article" date="2022" name="ISME Commun">
        <title>Vulcanimicrobium alpinus gen. nov. sp. nov., the first cultivated representative of the candidate phylum 'Eremiobacterota', is a metabolically versatile aerobic anoxygenic phototroph.</title>
        <authorList>
            <person name="Yabe S."/>
            <person name="Muto K."/>
            <person name="Abe K."/>
            <person name="Yokota A."/>
            <person name="Staudigel H."/>
            <person name="Tebo B.M."/>
        </authorList>
    </citation>
    <scope>NUCLEOTIDE SEQUENCE [LARGE SCALE GENOMIC DNA]</scope>
    <source>
        <strain evidence="10 11">WC8-2</strain>
    </source>
</reference>
<gene>
    <name evidence="10" type="ORF">WPS_31460</name>
</gene>
<evidence type="ECO:0000259" key="9">
    <source>
        <dbReference type="Pfam" id="PF02771"/>
    </source>
</evidence>
<dbReference type="Pfam" id="PF02770">
    <property type="entry name" value="Acyl-CoA_dh_M"/>
    <property type="match status" value="1"/>
</dbReference>
<feature type="domain" description="Acyl-CoA oxidase/dehydrogenase middle" evidence="8">
    <location>
        <begin position="125"/>
        <end position="219"/>
    </location>
</feature>
<dbReference type="GO" id="GO:0016627">
    <property type="term" value="F:oxidoreductase activity, acting on the CH-CH group of donors"/>
    <property type="evidence" value="ECO:0007669"/>
    <property type="project" value="InterPro"/>
</dbReference>
<dbReference type="GO" id="GO:0050660">
    <property type="term" value="F:flavin adenine dinucleotide binding"/>
    <property type="evidence" value="ECO:0007669"/>
    <property type="project" value="InterPro"/>
</dbReference>
<dbReference type="Gene3D" id="1.10.540.10">
    <property type="entry name" value="Acyl-CoA dehydrogenase/oxidase, N-terminal domain"/>
    <property type="match status" value="1"/>
</dbReference>
<dbReference type="InterPro" id="IPR037069">
    <property type="entry name" value="AcylCoA_DH/ox_N_sf"/>
</dbReference>
<proteinExistence type="inferred from homology"/>
<name>A0AAN1XZP0_UNVUL</name>
<keyword evidence="11" id="KW-1185">Reference proteome</keyword>
<dbReference type="Proteomes" id="UP001317532">
    <property type="component" value="Chromosome"/>
</dbReference>